<organism evidence="10 11">
    <name type="scientific">Rhamnusium bicolor</name>
    <dbReference type="NCBI Taxonomy" id="1586634"/>
    <lineage>
        <taxon>Eukaryota</taxon>
        <taxon>Metazoa</taxon>
        <taxon>Ecdysozoa</taxon>
        <taxon>Arthropoda</taxon>
        <taxon>Hexapoda</taxon>
        <taxon>Insecta</taxon>
        <taxon>Pterygota</taxon>
        <taxon>Neoptera</taxon>
        <taxon>Endopterygota</taxon>
        <taxon>Coleoptera</taxon>
        <taxon>Polyphaga</taxon>
        <taxon>Cucujiformia</taxon>
        <taxon>Chrysomeloidea</taxon>
        <taxon>Cerambycidae</taxon>
        <taxon>Lepturinae</taxon>
        <taxon>Rhagiini</taxon>
        <taxon>Rhamnusium</taxon>
    </lineage>
</organism>
<evidence type="ECO:0000259" key="9">
    <source>
        <dbReference type="PROSITE" id="PS51456"/>
    </source>
</evidence>
<proteinExistence type="inferred from homology"/>
<evidence type="ECO:0000256" key="8">
    <source>
        <dbReference type="SAM" id="MobiDB-lite"/>
    </source>
</evidence>
<dbReference type="InterPro" id="IPR049016">
    <property type="entry name" value="MYO6_lever"/>
</dbReference>
<accession>A0AAV8ZVD0</accession>
<evidence type="ECO:0000256" key="7">
    <source>
        <dbReference type="SAM" id="Coils"/>
    </source>
</evidence>
<evidence type="ECO:0000256" key="2">
    <source>
        <dbReference type="ARBA" id="ARBA00022840"/>
    </source>
</evidence>
<dbReference type="InterPro" id="IPR032412">
    <property type="entry name" value="Myosin-VI_CBD"/>
</dbReference>
<comment type="caution">
    <text evidence="10">The sequence shown here is derived from an EMBL/GenBank/DDBJ whole genome shotgun (WGS) entry which is preliminary data.</text>
</comment>
<dbReference type="Gene3D" id="3.40.850.10">
    <property type="entry name" value="Kinesin motor domain"/>
    <property type="match status" value="1"/>
</dbReference>
<protein>
    <recommendedName>
        <fullName evidence="9">Myosin motor domain-containing protein</fullName>
    </recommendedName>
</protein>
<dbReference type="Pfam" id="PF00063">
    <property type="entry name" value="Myosin_head"/>
    <property type="match status" value="1"/>
</dbReference>
<feature type="compositionally biased region" description="Basic and acidic residues" evidence="8">
    <location>
        <begin position="823"/>
        <end position="832"/>
    </location>
</feature>
<comment type="similarity">
    <text evidence="6">Belongs to the TRAFAC class myosin-kinesin ATPase superfamily. Myosin family.</text>
</comment>
<comment type="caution">
    <text evidence="6">Lacks conserved residue(s) required for the propagation of feature annotation.</text>
</comment>
<dbReference type="Pfam" id="PF16521">
    <property type="entry name" value="Myosin-VI_CBD"/>
    <property type="match status" value="1"/>
</dbReference>
<dbReference type="PANTHER" id="PTHR13140:SF745">
    <property type="entry name" value="UNCONVENTIONAL MYOSIN-VI"/>
    <property type="match status" value="1"/>
</dbReference>
<evidence type="ECO:0000256" key="1">
    <source>
        <dbReference type="ARBA" id="ARBA00022741"/>
    </source>
</evidence>
<feature type="region of interest" description="Disordered" evidence="8">
    <location>
        <begin position="823"/>
        <end position="842"/>
    </location>
</feature>
<keyword evidence="2 6" id="KW-0067">ATP-binding</keyword>
<dbReference type="SUPFAM" id="SSF52540">
    <property type="entry name" value="P-loop containing nucleoside triphosphate hydrolases"/>
    <property type="match status" value="1"/>
</dbReference>
<dbReference type="Gene3D" id="1.20.120.720">
    <property type="entry name" value="Myosin VI head, motor domain, U50 subdomain"/>
    <property type="match status" value="1"/>
</dbReference>
<evidence type="ECO:0000256" key="3">
    <source>
        <dbReference type="ARBA" id="ARBA00023123"/>
    </source>
</evidence>
<dbReference type="GO" id="GO:0007015">
    <property type="term" value="P:actin filament organization"/>
    <property type="evidence" value="ECO:0007669"/>
    <property type="project" value="TreeGrafter"/>
</dbReference>
<dbReference type="GO" id="GO:0030139">
    <property type="term" value="C:endocytic vesicle"/>
    <property type="evidence" value="ECO:0007669"/>
    <property type="project" value="TreeGrafter"/>
</dbReference>
<keyword evidence="11" id="KW-1185">Reference proteome</keyword>
<dbReference type="GO" id="GO:0000146">
    <property type="term" value="F:microfilament motor activity"/>
    <property type="evidence" value="ECO:0007669"/>
    <property type="project" value="TreeGrafter"/>
</dbReference>
<evidence type="ECO:0000256" key="4">
    <source>
        <dbReference type="ARBA" id="ARBA00023175"/>
    </source>
</evidence>
<dbReference type="SMART" id="SM00242">
    <property type="entry name" value="MYSc"/>
    <property type="match status" value="1"/>
</dbReference>
<dbReference type="CDD" id="cd21759">
    <property type="entry name" value="CBD_MYO6-like"/>
    <property type="match status" value="1"/>
</dbReference>
<evidence type="ECO:0000256" key="6">
    <source>
        <dbReference type="PROSITE-ProRule" id="PRU00782"/>
    </source>
</evidence>
<feature type="coiled-coil region" evidence="7">
    <location>
        <begin position="704"/>
        <end position="735"/>
    </location>
</feature>
<dbReference type="GO" id="GO:0005886">
    <property type="term" value="C:plasma membrane"/>
    <property type="evidence" value="ECO:0007669"/>
    <property type="project" value="TreeGrafter"/>
</dbReference>
<dbReference type="PANTHER" id="PTHR13140">
    <property type="entry name" value="MYOSIN"/>
    <property type="match status" value="1"/>
</dbReference>
<dbReference type="InterPro" id="IPR001609">
    <property type="entry name" value="Myosin_head_motor_dom-like"/>
</dbReference>
<dbReference type="GO" id="GO:0051015">
    <property type="term" value="F:actin filament binding"/>
    <property type="evidence" value="ECO:0007669"/>
    <property type="project" value="TreeGrafter"/>
</dbReference>
<dbReference type="Pfam" id="PF21521">
    <property type="entry name" value="MYO6_lever"/>
    <property type="match status" value="1"/>
</dbReference>
<evidence type="ECO:0000313" key="10">
    <source>
        <dbReference type="EMBL" id="KAJ8971217.1"/>
    </source>
</evidence>
<name>A0AAV8ZVD0_9CUCU</name>
<evidence type="ECO:0000256" key="5">
    <source>
        <dbReference type="ARBA" id="ARBA00023203"/>
    </source>
</evidence>
<feature type="binding site" evidence="6">
    <location>
        <begin position="14"/>
        <end position="21"/>
    </location>
    <ligand>
        <name>ATP</name>
        <dbReference type="ChEBI" id="CHEBI:30616"/>
    </ligand>
</feature>
<feature type="compositionally biased region" description="Basic and acidic residues" evidence="8">
    <location>
        <begin position="131"/>
        <end position="140"/>
    </location>
</feature>
<feature type="domain" description="Myosin motor" evidence="9">
    <location>
        <begin position="1"/>
        <end position="512"/>
    </location>
</feature>
<dbReference type="PRINTS" id="PR00193">
    <property type="entry name" value="MYOSINHEAVY"/>
</dbReference>
<feature type="region of interest" description="Disordered" evidence="8">
    <location>
        <begin position="681"/>
        <end position="702"/>
    </location>
</feature>
<dbReference type="CDD" id="cd21958">
    <property type="entry name" value="MyUb_Myo6"/>
    <property type="match status" value="1"/>
</dbReference>
<evidence type="ECO:0000313" key="11">
    <source>
        <dbReference type="Proteomes" id="UP001162156"/>
    </source>
</evidence>
<dbReference type="GO" id="GO:0005524">
    <property type="term" value="F:ATP binding"/>
    <property type="evidence" value="ECO:0007669"/>
    <property type="project" value="UniProtKB-UniRule"/>
</dbReference>
<keyword evidence="5 6" id="KW-0009">Actin-binding</keyword>
<keyword evidence="7" id="KW-0175">Coiled coil</keyword>
<sequence length="905" mass="104181">MRVLKQSQSIIVSGESGAGKTESTKHLLKFLCDSWGAEAGPIEQKILDANPVLEAFGNAKTTRNNNSSRFGKFIEVHFDKNFKVAGGHISHYLLEKSRICSPQGDERSYHIFYMLMAGAPEGLRQKLGLTKPDDYSDKKSANHSSKGPLRDILLDDLEDFVALDKALARLGITDSERLQIYTTVAAVLHLGNIEFEDNPEDTRGGCRVATSKEKALLMASKLLEIDPSELRQALVARVMQSSRGGLKGTVIMVPLKIYEANNARDALAKAIYSNLFDYIVNRINQSIPFQASSYYIGVLDIAGFEFFTVNSFEQFCINYCNEKLQQFFNDRILKHEQELYKREGLCVPEITFVDNQDCIALTSKRNLFLDVIETKNKGILTLLDEESKLPKPSYTHFTEEVHKTWSKEYRLGLPRSSKLKAHRSLRDDEGFLIRHFAGAVCYQTKHFIDKNNDALHASLEGIIQDSKNKLIQTLFSTSMAQKGKLTFISVGNKFKTQLGELMEKLKNNAMFHSLKLQDRDFKFGVTRVFFRPGKFAEFDKIMRSDPENLKAIVANVKKWLIKSRWNRAQFCALSVIRRGYLVKKQHAPRIKALRNIRALDANLKKVEASASQLKKDKDSSTNQINQLKTQFTTAIDRIRVMYLIKTIKLMQKHVKVCMQTWWRKVNQQMAALKKKLQDQKKCRRTREAKKDTGGIRQAKEEEADRKLALELQQQQEKLAQEERHYQEQLEQERQDRELAFRLAQESNGQLEESPPMIRKSEAVKNQQANLAKSKYDLSKWKYSELRDTINTSCDIELLEACRHEFHRRLKVYHAWKAKNRKRTTMDENERAPRSVMESAARTPRLPQKAILDNNSQRKDDMQMCELSLEETGLTRKRGAEILETEFNKEWERNGGVPYVRPADRK</sequence>
<dbReference type="InterPro" id="IPR027417">
    <property type="entry name" value="P-loop_NTPase"/>
</dbReference>
<dbReference type="AlphaFoldDB" id="A0AAV8ZVD0"/>
<dbReference type="GO" id="GO:0016459">
    <property type="term" value="C:myosin complex"/>
    <property type="evidence" value="ECO:0007669"/>
    <property type="project" value="UniProtKB-KW"/>
</dbReference>
<keyword evidence="4 6" id="KW-0505">Motor protein</keyword>
<dbReference type="Gene3D" id="1.20.58.530">
    <property type="match status" value="1"/>
</dbReference>
<dbReference type="Gene3D" id="6.10.220.10">
    <property type="match status" value="1"/>
</dbReference>
<feature type="coiled-coil region" evidence="7">
    <location>
        <begin position="596"/>
        <end position="630"/>
    </location>
</feature>
<keyword evidence="3 6" id="KW-0518">Myosin</keyword>
<dbReference type="InterPro" id="IPR036961">
    <property type="entry name" value="Kinesin_motor_dom_sf"/>
</dbReference>
<keyword evidence="1 6" id="KW-0547">Nucleotide-binding</keyword>
<dbReference type="EMBL" id="JANEYF010000241">
    <property type="protein sequence ID" value="KAJ8971217.1"/>
    <property type="molecule type" value="Genomic_DNA"/>
</dbReference>
<feature type="region of interest" description="Disordered" evidence="8">
    <location>
        <begin position="127"/>
        <end position="146"/>
    </location>
</feature>
<dbReference type="GO" id="GO:0030048">
    <property type="term" value="P:actin filament-based movement"/>
    <property type="evidence" value="ECO:0007669"/>
    <property type="project" value="TreeGrafter"/>
</dbReference>
<gene>
    <name evidence="10" type="ORF">NQ314_000819</name>
</gene>
<dbReference type="Proteomes" id="UP001162156">
    <property type="component" value="Unassembled WGS sequence"/>
</dbReference>
<dbReference type="PROSITE" id="PS51456">
    <property type="entry name" value="MYOSIN_MOTOR"/>
    <property type="match status" value="1"/>
</dbReference>
<feature type="compositionally biased region" description="Basic and acidic residues" evidence="8">
    <location>
        <begin position="688"/>
        <end position="702"/>
    </location>
</feature>
<dbReference type="Gene3D" id="3.30.70.1590">
    <property type="match status" value="1"/>
</dbReference>
<reference evidence="10" key="1">
    <citation type="journal article" date="2023" name="Insect Mol. Biol.">
        <title>Genome sequencing provides insights into the evolution of gene families encoding plant cell wall-degrading enzymes in longhorned beetles.</title>
        <authorList>
            <person name="Shin N.R."/>
            <person name="Okamura Y."/>
            <person name="Kirsch R."/>
            <person name="Pauchet Y."/>
        </authorList>
    </citation>
    <scope>NUCLEOTIDE SEQUENCE</scope>
    <source>
        <strain evidence="10">RBIC_L_NR</strain>
    </source>
</reference>